<protein>
    <submittedName>
        <fullName evidence="1">Uncharacterized protein</fullName>
    </submittedName>
</protein>
<name>A0A8J2PTH6_9HEXA</name>
<dbReference type="Proteomes" id="UP000708208">
    <property type="component" value="Unassembled WGS sequence"/>
</dbReference>
<reference evidence="1" key="1">
    <citation type="submission" date="2021-06" db="EMBL/GenBank/DDBJ databases">
        <authorList>
            <person name="Hodson N. C."/>
            <person name="Mongue J. A."/>
            <person name="Jaron S. K."/>
        </authorList>
    </citation>
    <scope>NUCLEOTIDE SEQUENCE</scope>
</reference>
<sequence>MTIGVALKKQRMQLHQKLHCTALAICIYTDLSQWDTQMQSSRNYSKAHHRRIVKQNAANLLKNSIQGVIFFRIEGRRDLEELQNYQNISEDIRFV</sequence>
<comment type="caution">
    <text evidence="1">The sequence shown here is derived from an EMBL/GenBank/DDBJ whole genome shotgun (WGS) entry which is preliminary data.</text>
</comment>
<gene>
    <name evidence="1" type="ORF">AFUS01_LOCUS42479</name>
</gene>
<keyword evidence="2" id="KW-1185">Reference proteome</keyword>
<proteinExistence type="predicted"/>
<organism evidence="1 2">
    <name type="scientific">Allacma fusca</name>
    <dbReference type="NCBI Taxonomy" id="39272"/>
    <lineage>
        <taxon>Eukaryota</taxon>
        <taxon>Metazoa</taxon>
        <taxon>Ecdysozoa</taxon>
        <taxon>Arthropoda</taxon>
        <taxon>Hexapoda</taxon>
        <taxon>Collembola</taxon>
        <taxon>Symphypleona</taxon>
        <taxon>Sminthuridae</taxon>
        <taxon>Allacma</taxon>
    </lineage>
</organism>
<dbReference type="AlphaFoldDB" id="A0A8J2PTH6"/>
<evidence type="ECO:0000313" key="1">
    <source>
        <dbReference type="EMBL" id="CAG7832814.1"/>
    </source>
</evidence>
<accession>A0A8J2PTH6</accession>
<dbReference type="EMBL" id="CAJVCH010567084">
    <property type="protein sequence ID" value="CAG7832814.1"/>
    <property type="molecule type" value="Genomic_DNA"/>
</dbReference>
<evidence type="ECO:0000313" key="2">
    <source>
        <dbReference type="Proteomes" id="UP000708208"/>
    </source>
</evidence>